<organism evidence="3 4">
    <name type="scientific">Candidatus Buchananbacteria bacterium RIFCSPHIGHO2_02_FULL_56_16</name>
    <dbReference type="NCBI Taxonomy" id="1797542"/>
    <lineage>
        <taxon>Bacteria</taxon>
        <taxon>Candidatus Buchananiibacteriota</taxon>
    </lineage>
</organism>
<evidence type="ECO:0000256" key="1">
    <source>
        <dbReference type="SAM" id="Coils"/>
    </source>
</evidence>
<dbReference type="STRING" id="1797542.A3J59_03855"/>
<feature type="transmembrane region" description="Helical" evidence="2">
    <location>
        <begin position="30"/>
        <end position="51"/>
    </location>
</feature>
<keyword evidence="1" id="KW-0175">Coiled coil</keyword>
<evidence type="ECO:0000313" key="4">
    <source>
        <dbReference type="Proteomes" id="UP000177310"/>
    </source>
</evidence>
<keyword evidence="2" id="KW-1133">Transmembrane helix</keyword>
<evidence type="ECO:0000313" key="3">
    <source>
        <dbReference type="EMBL" id="OGY52024.1"/>
    </source>
</evidence>
<gene>
    <name evidence="3" type="ORF">A3J59_03855</name>
</gene>
<dbReference type="Proteomes" id="UP000177310">
    <property type="component" value="Unassembled WGS sequence"/>
</dbReference>
<comment type="caution">
    <text evidence="3">The sequence shown here is derived from an EMBL/GenBank/DDBJ whole genome shotgun (WGS) entry which is preliminary data.</text>
</comment>
<dbReference type="EMBL" id="MHIL01000010">
    <property type="protein sequence ID" value="OGY52024.1"/>
    <property type="molecule type" value="Genomic_DNA"/>
</dbReference>
<proteinExistence type="predicted"/>
<dbReference type="AlphaFoldDB" id="A0A1G1YID8"/>
<sequence>MSRFTKTIYLLLLILLIAQPHFITGHVFFIPQVFAQSLANVFLIGIAYGVYQMHRRDIERKQREKEQMEQALELSSSQLSDAYRYIGLINRRLPLLKAVTTGLLAQPKRYKNGKRLIFEELLATAVVSLARAPWGVFRFINTNTGRTEREFIHTAKNYLLLKTTISNKKLLNANELQWLEKIDGRYVLPTSDYEAAIRCFFIFSEGENSIENEKSTLQAIVDQAQLFYQYLYGSFSKYESTQPATS</sequence>
<reference evidence="3 4" key="1">
    <citation type="journal article" date="2016" name="Nat. Commun.">
        <title>Thousands of microbial genomes shed light on interconnected biogeochemical processes in an aquifer system.</title>
        <authorList>
            <person name="Anantharaman K."/>
            <person name="Brown C.T."/>
            <person name="Hug L.A."/>
            <person name="Sharon I."/>
            <person name="Castelle C.J."/>
            <person name="Probst A.J."/>
            <person name="Thomas B.C."/>
            <person name="Singh A."/>
            <person name="Wilkins M.J."/>
            <person name="Karaoz U."/>
            <person name="Brodie E.L."/>
            <person name="Williams K.H."/>
            <person name="Hubbard S.S."/>
            <person name="Banfield J.F."/>
        </authorList>
    </citation>
    <scope>NUCLEOTIDE SEQUENCE [LARGE SCALE GENOMIC DNA]</scope>
</reference>
<keyword evidence="2" id="KW-0812">Transmembrane</keyword>
<protein>
    <submittedName>
        <fullName evidence="3">Uncharacterized protein</fullName>
    </submittedName>
</protein>
<name>A0A1G1YID8_9BACT</name>
<evidence type="ECO:0000256" key="2">
    <source>
        <dbReference type="SAM" id="Phobius"/>
    </source>
</evidence>
<accession>A0A1G1YID8</accession>
<feature type="coiled-coil region" evidence="1">
    <location>
        <begin position="51"/>
        <end position="78"/>
    </location>
</feature>
<keyword evidence="2" id="KW-0472">Membrane</keyword>